<accession>A0A147B7F5</accession>
<dbReference type="InterPro" id="IPR038599">
    <property type="entry name" value="LAP1C-like_C_sf"/>
</dbReference>
<feature type="non-terminal residue" evidence="5">
    <location>
        <position position="158"/>
    </location>
</feature>
<name>A0A147B7F5_9ACAR</name>
<reference evidence="5" key="1">
    <citation type="submission" date="2016-03" db="EMBL/GenBank/DDBJ databases">
        <title>Gut transcriptome analysis on engorged females of Ornithodoros mimon (Acari: Argasidae) and phylogenetic inferences of soft ticks.</title>
        <authorList>
            <person name="Landulfo G.A."/>
            <person name="Giovanni D."/>
            <person name="Carvalho E."/>
            <person name="Junqueira-de-Azevedo I."/>
            <person name="Patane J."/>
            <person name="Mendoca R."/>
            <person name="Barros-Battesti D."/>
        </authorList>
    </citation>
    <scope>NUCLEOTIDE SEQUENCE</scope>
    <source>
        <strain evidence="5">Females</strain>
        <tissue evidence="5">Gut</tissue>
    </source>
</reference>
<evidence type="ECO:0000313" key="5">
    <source>
        <dbReference type="EMBL" id="JAR86699.1"/>
    </source>
</evidence>
<protein>
    <submittedName>
        <fullName evidence="5">Uncharacterized protein</fullName>
    </submittedName>
</protein>
<dbReference type="PANTHER" id="PTHR18843:SF7">
    <property type="entry name" value="LAMINA-ASSOCIATED POLYPEPTIDE 1B ISOFORM 1-RELATED"/>
    <property type="match status" value="1"/>
</dbReference>
<dbReference type="PANTHER" id="PTHR18843">
    <property type="entry name" value="TORSIN-1A-INTERACTING PROTEIN"/>
    <property type="match status" value="1"/>
</dbReference>
<evidence type="ECO:0000256" key="3">
    <source>
        <dbReference type="ARBA" id="ARBA00022989"/>
    </source>
</evidence>
<dbReference type="EMBL" id="GEIB01001615">
    <property type="protein sequence ID" value="JAR86699.1"/>
    <property type="molecule type" value="Transcribed_RNA"/>
</dbReference>
<dbReference type="GO" id="GO:0016020">
    <property type="term" value="C:membrane"/>
    <property type="evidence" value="ECO:0007669"/>
    <property type="project" value="UniProtKB-SubCell"/>
</dbReference>
<dbReference type="AlphaFoldDB" id="A0A147B7F5"/>
<keyword evidence="2" id="KW-0812">Transmembrane</keyword>
<organism evidence="5">
    <name type="scientific">Alectorobius mimon</name>
    <dbReference type="NCBI Taxonomy" id="360319"/>
    <lineage>
        <taxon>Eukaryota</taxon>
        <taxon>Metazoa</taxon>
        <taxon>Ecdysozoa</taxon>
        <taxon>Arthropoda</taxon>
        <taxon>Chelicerata</taxon>
        <taxon>Arachnida</taxon>
        <taxon>Acari</taxon>
        <taxon>Parasitiformes</taxon>
        <taxon>Ixodida</taxon>
        <taxon>Ixodoidea</taxon>
        <taxon>Argasidae</taxon>
        <taxon>Ornithodorinae</taxon>
        <taxon>Alectorobius</taxon>
    </lineage>
</organism>
<dbReference type="GO" id="GO:0061024">
    <property type="term" value="P:membrane organization"/>
    <property type="evidence" value="ECO:0007669"/>
    <property type="project" value="TreeGrafter"/>
</dbReference>
<keyword evidence="3" id="KW-1133">Transmembrane helix</keyword>
<keyword evidence="4" id="KW-0472">Membrane</keyword>
<evidence type="ECO:0000256" key="1">
    <source>
        <dbReference type="ARBA" id="ARBA00004370"/>
    </source>
</evidence>
<evidence type="ECO:0000256" key="4">
    <source>
        <dbReference type="ARBA" id="ARBA00023136"/>
    </source>
</evidence>
<dbReference type="GO" id="GO:0001671">
    <property type="term" value="F:ATPase activator activity"/>
    <property type="evidence" value="ECO:0007669"/>
    <property type="project" value="InterPro"/>
</dbReference>
<sequence length="158" mass="17970">NEHLAAKIGNEVAVALSYAFQDGGAYGEIELESLKFTDDVMAAKHVVDSRCRTTFLEKRQHVILAPHIESWHPELAMMLHPLCDYENPLYKNAAIILTAFTKENIAETKRLQYDRLAEDVLNKAWEVMDTNQRHAIISRVTVNVIVLHNESEVISDLE</sequence>
<proteinExistence type="predicted"/>
<dbReference type="InterPro" id="IPR008662">
    <property type="entry name" value="TOIP1/2"/>
</dbReference>
<comment type="subcellular location">
    <subcellularLocation>
        <location evidence="1">Membrane</location>
    </subcellularLocation>
</comment>
<feature type="non-terminal residue" evidence="5">
    <location>
        <position position="1"/>
    </location>
</feature>
<evidence type="ECO:0000256" key="2">
    <source>
        <dbReference type="ARBA" id="ARBA00022692"/>
    </source>
</evidence>
<dbReference type="Gene3D" id="3.40.50.12190">
    <property type="match status" value="1"/>
</dbReference>